<dbReference type="InterPro" id="IPR013096">
    <property type="entry name" value="Cupin_2"/>
</dbReference>
<keyword evidence="2" id="KW-0238">DNA-binding</keyword>
<proteinExistence type="predicted"/>
<name>A0A1Y4L8U4_9FIRM</name>
<sequence>MISHIEPKEGSRMYADAVPTAQFVHLHFVDAKYHEQHSQLLHKHDDVLELFYVMKGEGQYLVAGKKYFVRSGNLVICNAGVMHGEEPFRRHNMESYCCVLQGVALRGMQPNTLSGAENNPVLYFLEDRDVVEHILLALHALDQQSAVHQAVSGQLANALLGIVYEKLHWRQQPNGLVEKNTEEFIQNIMQYLDTHFIEPLQLQELGMRFHISPFYLAHIFKAETGISMMKYVMCRKIGESQNLLMNTQIPIGVISEKLGFSDHCHFSTTFKKYIGITPTQYRHHFQKISN</sequence>
<organism evidence="5 6">
    <name type="scientific">Butyricicoccus pullicaecorum</name>
    <dbReference type="NCBI Taxonomy" id="501571"/>
    <lineage>
        <taxon>Bacteria</taxon>
        <taxon>Bacillati</taxon>
        <taxon>Bacillota</taxon>
        <taxon>Clostridia</taxon>
        <taxon>Eubacteriales</taxon>
        <taxon>Butyricicoccaceae</taxon>
        <taxon>Butyricicoccus</taxon>
    </lineage>
</organism>
<dbReference type="InterPro" id="IPR009057">
    <property type="entry name" value="Homeodomain-like_sf"/>
</dbReference>
<dbReference type="InterPro" id="IPR014710">
    <property type="entry name" value="RmlC-like_jellyroll"/>
</dbReference>
<dbReference type="Pfam" id="PF12833">
    <property type="entry name" value="HTH_18"/>
    <property type="match status" value="1"/>
</dbReference>
<comment type="caution">
    <text evidence="5">The sequence shown here is derived from an EMBL/GenBank/DDBJ whole genome shotgun (WGS) entry which is preliminary data.</text>
</comment>
<dbReference type="Proteomes" id="UP000195897">
    <property type="component" value="Unassembled WGS sequence"/>
</dbReference>
<dbReference type="SUPFAM" id="SSF46689">
    <property type="entry name" value="Homeodomain-like"/>
    <property type="match status" value="2"/>
</dbReference>
<evidence type="ECO:0000259" key="4">
    <source>
        <dbReference type="PROSITE" id="PS01124"/>
    </source>
</evidence>
<dbReference type="Gene3D" id="2.60.120.10">
    <property type="entry name" value="Jelly Rolls"/>
    <property type="match status" value="1"/>
</dbReference>
<dbReference type="GO" id="GO:0003700">
    <property type="term" value="F:DNA-binding transcription factor activity"/>
    <property type="evidence" value="ECO:0007669"/>
    <property type="project" value="InterPro"/>
</dbReference>
<dbReference type="PANTHER" id="PTHR43280">
    <property type="entry name" value="ARAC-FAMILY TRANSCRIPTIONAL REGULATOR"/>
    <property type="match status" value="1"/>
</dbReference>
<dbReference type="InterPro" id="IPR018060">
    <property type="entry name" value="HTH_AraC"/>
</dbReference>
<keyword evidence="3" id="KW-0804">Transcription</keyword>
<accession>A0A1Y4L8U4</accession>
<dbReference type="SUPFAM" id="SSF51215">
    <property type="entry name" value="Regulatory protein AraC"/>
    <property type="match status" value="1"/>
</dbReference>
<keyword evidence="1" id="KW-0805">Transcription regulation</keyword>
<evidence type="ECO:0000256" key="3">
    <source>
        <dbReference type="ARBA" id="ARBA00023163"/>
    </source>
</evidence>
<dbReference type="PROSITE" id="PS00041">
    <property type="entry name" value="HTH_ARAC_FAMILY_1"/>
    <property type="match status" value="1"/>
</dbReference>
<dbReference type="Pfam" id="PF07883">
    <property type="entry name" value="Cupin_2"/>
    <property type="match status" value="1"/>
</dbReference>
<dbReference type="PANTHER" id="PTHR43280:SF28">
    <property type="entry name" value="HTH-TYPE TRANSCRIPTIONAL ACTIVATOR RHAS"/>
    <property type="match status" value="1"/>
</dbReference>
<gene>
    <name evidence="5" type="ORF">B5F17_06180</name>
</gene>
<evidence type="ECO:0000256" key="2">
    <source>
        <dbReference type="ARBA" id="ARBA00023125"/>
    </source>
</evidence>
<protein>
    <recommendedName>
        <fullName evidence="4">HTH araC/xylS-type domain-containing protein</fullName>
    </recommendedName>
</protein>
<dbReference type="GO" id="GO:0043565">
    <property type="term" value="F:sequence-specific DNA binding"/>
    <property type="evidence" value="ECO:0007669"/>
    <property type="project" value="InterPro"/>
</dbReference>
<feature type="domain" description="HTH araC/xylS-type" evidence="4">
    <location>
        <begin position="186"/>
        <end position="284"/>
    </location>
</feature>
<dbReference type="InterPro" id="IPR037923">
    <property type="entry name" value="HTH-like"/>
</dbReference>
<dbReference type="InterPro" id="IPR018062">
    <property type="entry name" value="HTH_AraC-typ_CS"/>
</dbReference>
<dbReference type="SMART" id="SM00342">
    <property type="entry name" value="HTH_ARAC"/>
    <property type="match status" value="1"/>
</dbReference>
<evidence type="ECO:0000256" key="1">
    <source>
        <dbReference type="ARBA" id="ARBA00023015"/>
    </source>
</evidence>
<dbReference type="EMBL" id="NFKK01000005">
    <property type="protein sequence ID" value="OUP53156.1"/>
    <property type="molecule type" value="Genomic_DNA"/>
</dbReference>
<dbReference type="Gene3D" id="1.10.10.60">
    <property type="entry name" value="Homeodomain-like"/>
    <property type="match status" value="2"/>
</dbReference>
<evidence type="ECO:0000313" key="6">
    <source>
        <dbReference type="Proteomes" id="UP000195897"/>
    </source>
</evidence>
<evidence type="ECO:0000313" key="5">
    <source>
        <dbReference type="EMBL" id="OUP53156.1"/>
    </source>
</evidence>
<dbReference type="PRINTS" id="PR00032">
    <property type="entry name" value="HTHARAC"/>
</dbReference>
<reference evidence="6" key="1">
    <citation type="submission" date="2017-04" db="EMBL/GenBank/DDBJ databases">
        <title>Function of individual gut microbiota members based on whole genome sequencing of pure cultures obtained from chicken caecum.</title>
        <authorList>
            <person name="Medvecky M."/>
            <person name="Cejkova D."/>
            <person name="Polansky O."/>
            <person name="Karasova D."/>
            <person name="Kubasova T."/>
            <person name="Cizek A."/>
            <person name="Rychlik I."/>
        </authorList>
    </citation>
    <scope>NUCLEOTIDE SEQUENCE [LARGE SCALE GENOMIC DNA]</scope>
    <source>
        <strain evidence="6">An180</strain>
    </source>
</reference>
<dbReference type="InterPro" id="IPR020449">
    <property type="entry name" value="Tscrpt_reg_AraC-type_HTH"/>
</dbReference>
<dbReference type="AlphaFoldDB" id="A0A1Y4L8U4"/>
<dbReference type="PROSITE" id="PS01124">
    <property type="entry name" value="HTH_ARAC_FAMILY_2"/>
    <property type="match status" value="1"/>
</dbReference>